<keyword evidence="3" id="KW-1185">Reference proteome</keyword>
<protein>
    <recommendedName>
        <fullName evidence="4">Tetratricopeptide repeat protein</fullName>
    </recommendedName>
</protein>
<evidence type="ECO:0000313" key="2">
    <source>
        <dbReference type="EMBL" id="ABC63359.1"/>
    </source>
</evidence>
<organism evidence="2 3">
    <name type="scientific">Erythrobacter litoralis (strain HTCC2594)</name>
    <dbReference type="NCBI Taxonomy" id="314225"/>
    <lineage>
        <taxon>Bacteria</taxon>
        <taxon>Pseudomonadati</taxon>
        <taxon>Pseudomonadota</taxon>
        <taxon>Alphaproteobacteria</taxon>
        <taxon>Sphingomonadales</taxon>
        <taxon>Erythrobacteraceae</taxon>
        <taxon>Erythrobacter/Porphyrobacter group</taxon>
        <taxon>Erythrobacter</taxon>
    </lineage>
</organism>
<feature type="chain" id="PRO_5004213211" description="Tetratricopeptide repeat protein" evidence="1">
    <location>
        <begin position="29"/>
        <end position="432"/>
    </location>
</feature>
<evidence type="ECO:0000256" key="1">
    <source>
        <dbReference type="SAM" id="SignalP"/>
    </source>
</evidence>
<dbReference type="SUPFAM" id="SSF48452">
    <property type="entry name" value="TPR-like"/>
    <property type="match status" value="1"/>
</dbReference>
<name>Q2NAD2_ERYLH</name>
<keyword evidence="1" id="KW-0732">Signal</keyword>
<proteinExistence type="predicted"/>
<accession>Q2NAD2</accession>
<gene>
    <name evidence="2" type="ordered locus">ELI_06335</name>
</gene>
<evidence type="ECO:0008006" key="4">
    <source>
        <dbReference type="Google" id="ProtNLM"/>
    </source>
</evidence>
<dbReference type="InterPro" id="IPR011990">
    <property type="entry name" value="TPR-like_helical_dom_sf"/>
</dbReference>
<dbReference type="STRING" id="314225.ELI_06335"/>
<reference evidence="3" key="1">
    <citation type="journal article" date="2009" name="J. Bacteriol.">
        <title>Complete genome sequence of Erythrobacter litoralis HTCC2594.</title>
        <authorList>
            <person name="Oh H.M."/>
            <person name="Giovannoni S.J."/>
            <person name="Ferriera S."/>
            <person name="Johnson J."/>
            <person name="Cho J.C."/>
        </authorList>
    </citation>
    <scope>NUCLEOTIDE SEQUENCE [LARGE SCALE GENOMIC DNA]</scope>
    <source>
        <strain evidence="3">HTCC2594</strain>
    </source>
</reference>
<feature type="signal peptide" evidence="1">
    <location>
        <begin position="1"/>
        <end position="28"/>
    </location>
</feature>
<dbReference type="OrthoDB" id="7325958at2"/>
<dbReference type="AlphaFoldDB" id="Q2NAD2"/>
<dbReference type="Proteomes" id="UP000008808">
    <property type="component" value="Chromosome"/>
</dbReference>
<dbReference type="HOGENOM" id="CLU_050847_0_0_5"/>
<sequence>MRSIARTAARPGRSIALAIALMAGTAVVGTAIEAPAHAQRDKKKEKASKPSYSKGFIAAYSPVNEMTKAESPDYAAIKAALPQVEAAVENEDDKFVFGNLNYIIGRDSNDMALQRKGVGLMLESGRTPAENVAQYTFLAGQLAYQEEDWAAARDFIKRAVDLGYNANDPEAIIAETYFNEGQHAAGLTYLGEIIAAKQAAGETVDEAWLRRGITVAYQNDVADQAINYSRMYAEMYPSQDSWGDAISIQRNLVDYDNQTSLDLLRLAKRVDAMRNARDYIDYIEFADFRRLPGEVKVIAEEGIQSGMLESGDVYVAEALNGARSRIASDQAELPSLERDARNGSSLPTVMAAGDAFLSYGQPAKAEEFYTKALTLPGVERDRMLTRLGIAQADQGKYAEAAETFAKIQTGPRANIARLWEIYVAQESEAAGG</sequence>
<evidence type="ECO:0000313" key="3">
    <source>
        <dbReference type="Proteomes" id="UP000008808"/>
    </source>
</evidence>
<dbReference type="RefSeq" id="WP_011414195.1">
    <property type="nucleotide sequence ID" value="NC_007722.1"/>
</dbReference>
<dbReference type="KEGG" id="eli:ELI_06335"/>
<dbReference type="Gene3D" id="1.25.40.10">
    <property type="entry name" value="Tetratricopeptide repeat domain"/>
    <property type="match status" value="2"/>
</dbReference>
<dbReference type="EMBL" id="CP000157">
    <property type="protein sequence ID" value="ABC63359.1"/>
    <property type="molecule type" value="Genomic_DNA"/>
</dbReference>
<dbReference type="eggNOG" id="COG0457">
    <property type="taxonomic scope" value="Bacteria"/>
</dbReference>